<evidence type="ECO:0000256" key="8">
    <source>
        <dbReference type="ARBA" id="ARBA00023015"/>
    </source>
</evidence>
<evidence type="ECO:0000256" key="12">
    <source>
        <dbReference type="ARBA" id="ARBA00037520"/>
    </source>
</evidence>
<comment type="function">
    <text evidence="12">Transcription termination factor. Binds to a 28 bp region within the tRNA(Leu(uur)) gene at a position immediately adjacent to and downstream of the 16S rRNA gene; this region comprises a tridecamer sequence critical for directing accurate termination. Binds DNA along the major grove and promotes DNA bending and partial unwinding. Promotes base flipping. Transcription termination activity appears to be polarized with highest specificity for transcripts initiated on the light strand.</text>
</comment>
<keyword evidence="9" id="KW-0238">DNA-binding</keyword>
<dbReference type="GO" id="GO:0003677">
    <property type="term" value="F:DNA binding"/>
    <property type="evidence" value="ECO:0007669"/>
    <property type="project" value="UniProtKB-KW"/>
</dbReference>
<comment type="similarity">
    <text evidence="2">Belongs to the mTERF family.</text>
</comment>
<dbReference type="InterPro" id="IPR038538">
    <property type="entry name" value="MTERF_sf"/>
</dbReference>
<dbReference type="AlphaFoldDB" id="A0A1A8EYR4"/>
<evidence type="ECO:0000313" key="13">
    <source>
        <dbReference type="EMBL" id="SBQ51688.1"/>
    </source>
</evidence>
<dbReference type="PANTHER" id="PTHR15437:SF2">
    <property type="entry name" value="TRANSCRIPTION TERMINATION FACTOR 1, MITOCHONDRIAL"/>
    <property type="match status" value="1"/>
</dbReference>
<evidence type="ECO:0000256" key="11">
    <source>
        <dbReference type="ARBA" id="ARBA00023163"/>
    </source>
</evidence>
<organism evidence="13">
    <name type="scientific">Nothobranchius korthausae</name>
    <dbReference type="NCBI Taxonomy" id="1143690"/>
    <lineage>
        <taxon>Eukaryota</taxon>
        <taxon>Metazoa</taxon>
        <taxon>Chordata</taxon>
        <taxon>Craniata</taxon>
        <taxon>Vertebrata</taxon>
        <taxon>Euteleostomi</taxon>
        <taxon>Actinopterygii</taxon>
        <taxon>Neopterygii</taxon>
        <taxon>Teleostei</taxon>
        <taxon>Neoteleostei</taxon>
        <taxon>Acanthomorphata</taxon>
        <taxon>Ovalentaria</taxon>
        <taxon>Atherinomorphae</taxon>
        <taxon>Cyprinodontiformes</taxon>
        <taxon>Nothobranchiidae</taxon>
        <taxon>Nothobranchius</taxon>
    </lineage>
</organism>
<reference evidence="13" key="2">
    <citation type="submission" date="2016-06" db="EMBL/GenBank/DDBJ databases">
        <title>The genome of a short-lived fish provides insights into sex chromosome evolution and the genetic control of aging.</title>
        <authorList>
            <person name="Reichwald K."/>
            <person name="Felder M."/>
            <person name="Petzold A."/>
            <person name="Koch P."/>
            <person name="Groth M."/>
            <person name="Platzer M."/>
        </authorList>
    </citation>
    <scope>NUCLEOTIDE SEQUENCE</scope>
    <source>
        <tissue evidence="13">Brain</tissue>
    </source>
</reference>
<evidence type="ECO:0000256" key="4">
    <source>
        <dbReference type="ARBA" id="ARBA00022472"/>
    </source>
</evidence>
<dbReference type="EMBL" id="HAEB01005161">
    <property type="protein sequence ID" value="SBQ51688.1"/>
    <property type="molecule type" value="Transcribed_RNA"/>
</dbReference>
<dbReference type="Pfam" id="PF02536">
    <property type="entry name" value="mTERF"/>
    <property type="match status" value="1"/>
</dbReference>
<proteinExistence type="inferred from homology"/>
<dbReference type="PANTHER" id="PTHR15437">
    <property type="entry name" value="TRANSCRIPTION TERMINATION FACTOR, MITOCHONDRIAL"/>
    <property type="match status" value="1"/>
</dbReference>
<evidence type="ECO:0000256" key="1">
    <source>
        <dbReference type="ARBA" id="ARBA00004173"/>
    </source>
</evidence>
<accession>A0A1A8EYR4</accession>
<keyword evidence="5" id="KW-0597">Phosphoprotein</keyword>
<keyword evidence="11" id="KW-0804">Transcription</keyword>
<dbReference type="InterPro" id="IPR003690">
    <property type="entry name" value="MTERF"/>
</dbReference>
<keyword evidence="8" id="KW-0805">Transcription regulation</keyword>
<keyword evidence="6" id="KW-0677">Repeat</keyword>
<gene>
    <name evidence="13" type="primary">MTERF</name>
</gene>
<sequence>MAAIPKMRVLVNLSQSLLLQQSLRLVPPQLSSTSLLWRFCSTANEPNQSSNPLNSSLLDNLNLLGVDVRRARQRQPGVFRKVFTNEKGVAQFLQEKGASSEVIASIVSRYPRAITRSIAHLEKRWQLWRIVLNTDEEIVSILNRSPESFFRSSDNENLEKNIIYLISLGLSSKDLHRMLTTAPRTFSNRVELNKQMVELLEDICLELGGDNPVQFAKSVLSKNVYILIRSTKRVRTNTEFLKASLKLNNSDLLTFLQGHGAGILDLSNECMKNNFNNIEENLSSLGCKKDDIIKLIINYPVILYIGSQTLNSKIECLLRGGITINQILEKPRVLDYSEDNYTERLNKLREVGYDFKKNGISIMASSRKRFNLKMEKLSAGD</sequence>
<name>A0A1A8EYR4_9TELE</name>
<comment type="subcellular location">
    <subcellularLocation>
        <location evidence="1">Mitochondrion</location>
    </subcellularLocation>
</comment>
<dbReference type="EMBL" id="HAEC01009776">
    <property type="protein sequence ID" value="SBQ77992.1"/>
    <property type="molecule type" value="Transcribed_RNA"/>
</dbReference>
<dbReference type="Gene3D" id="1.25.70.10">
    <property type="entry name" value="Transcription termination factor 3, mitochondrial"/>
    <property type="match status" value="2"/>
</dbReference>
<evidence type="ECO:0000256" key="10">
    <source>
        <dbReference type="ARBA" id="ARBA00023128"/>
    </source>
</evidence>
<evidence type="ECO:0000256" key="9">
    <source>
        <dbReference type="ARBA" id="ARBA00023125"/>
    </source>
</evidence>
<keyword evidence="10" id="KW-0496">Mitochondrion</keyword>
<evidence type="ECO:0000256" key="5">
    <source>
        <dbReference type="ARBA" id="ARBA00022553"/>
    </source>
</evidence>
<evidence type="ECO:0000256" key="3">
    <source>
        <dbReference type="ARBA" id="ARBA00011245"/>
    </source>
</evidence>
<keyword evidence="4" id="KW-0806">Transcription termination</keyword>
<dbReference type="GO" id="GO:0005759">
    <property type="term" value="C:mitochondrial matrix"/>
    <property type="evidence" value="ECO:0007669"/>
    <property type="project" value="TreeGrafter"/>
</dbReference>
<keyword evidence="7" id="KW-0809">Transit peptide</keyword>
<protein>
    <submittedName>
        <fullName evidence="13">Mitochondrial transcription termination factor</fullName>
    </submittedName>
</protein>
<evidence type="ECO:0000256" key="2">
    <source>
        <dbReference type="ARBA" id="ARBA00007692"/>
    </source>
</evidence>
<reference evidence="13" key="1">
    <citation type="submission" date="2016-05" db="EMBL/GenBank/DDBJ databases">
        <authorList>
            <person name="Lavstsen T."/>
            <person name="Jespersen J.S."/>
        </authorList>
    </citation>
    <scope>NUCLEOTIDE SEQUENCE</scope>
    <source>
        <tissue evidence="13">Brain</tissue>
    </source>
</reference>
<evidence type="ECO:0000256" key="6">
    <source>
        <dbReference type="ARBA" id="ARBA00022737"/>
    </source>
</evidence>
<dbReference type="GO" id="GO:0006393">
    <property type="term" value="P:termination of mitochondrial transcription"/>
    <property type="evidence" value="ECO:0007669"/>
    <property type="project" value="TreeGrafter"/>
</dbReference>
<evidence type="ECO:0000256" key="7">
    <source>
        <dbReference type="ARBA" id="ARBA00022946"/>
    </source>
</evidence>
<dbReference type="SMART" id="SM00733">
    <property type="entry name" value="Mterf"/>
    <property type="match status" value="6"/>
</dbReference>
<comment type="subunit">
    <text evidence="3">Monomer.</text>
</comment>